<organism evidence="1">
    <name type="scientific">hydrothermal vent metagenome</name>
    <dbReference type="NCBI Taxonomy" id="652676"/>
    <lineage>
        <taxon>unclassified sequences</taxon>
        <taxon>metagenomes</taxon>
        <taxon>ecological metagenomes</taxon>
    </lineage>
</organism>
<gene>
    <name evidence="1" type="ORF">MNB_SV-4-754</name>
</gene>
<name>A0A1W1E900_9ZZZZ</name>
<evidence type="ECO:0000313" key="1">
    <source>
        <dbReference type="EMBL" id="SFV90400.1"/>
    </source>
</evidence>
<dbReference type="AlphaFoldDB" id="A0A1W1E900"/>
<protein>
    <submittedName>
        <fullName evidence="1">Uncharacterized protein</fullName>
    </submittedName>
</protein>
<accession>A0A1W1E900</accession>
<proteinExistence type="predicted"/>
<dbReference type="EMBL" id="FPIB01000015">
    <property type="protein sequence ID" value="SFV90400.1"/>
    <property type="molecule type" value="Genomic_DNA"/>
</dbReference>
<reference evidence="1" key="1">
    <citation type="submission" date="2016-10" db="EMBL/GenBank/DDBJ databases">
        <authorList>
            <person name="de Groot N.N."/>
        </authorList>
    </citation>
    <scope>NUCLEOTIDE SEQUENCE</scope>
</reference>
<sequence>MELTQEQMEEIAKKETYIAKKEELLKQRKALLHDLEYAENDMEEGLIQEKREHLAKEIKILASKIRKIESFEVQTVS</sequence>